<keyword evidence="3" id="KW-1185">Reference proteome</keyword>
<feature type="region of interest" description="Disordered" evidence="1">
    <location>
        <begin position="90"/>
        <end position="117"/>
    </location>
</feature>
<evidence type="ECO:0000256" key="1">
    <source>
        <dbReference type="SAM" id="MobiDB-lite"/>
    </source>
</evidence>
<dbReference type="AlphaFoldDB" id="A0A843VY74"/>
<accession>A0A843VY74</accession>
<comment type="caution">
    <text evidence="2">The sequence shown here is derived from an EMBL/GenBank/DDBJ whole genome shotgun (WGS) entry which is preliminary data.</text>
</comment>
<feature type="non-terminal residue" evidence="2">
    <location>
        <position position="132"/>
    </location>
</feature>
<organism evidence="2 3">
    <name type="scientific">Colocasia esculenta</name>
    <name type="common">Wild taro</name>
    <name type="synonym">Arum esculentum</name>
    <dbReference type="NCBI Taxonomy" id="4460"/>
    <lineage>
        <taxon>Eukaryota</taxon>
        <taxon>Viridiplantae</taxon>
        <taxon>Streptophyta</taxon>
        <taxon>Embryophyta</taxon>
        <taxon>Tracheophyta</taxon>
        <taxon>Spermatophyta</taxon>
        <taxon>Magnoliopsida</taxon>
        <taxon>Liliopsida</taxon>
        <taxon>Araceae</taxon>
        <taxon>Aroideae</taxon>
        <taxon>Colocasieae</taxon>
        <taxon>Colocasia</taxon>
    </lineage>
</organism>
<protein>
    <submittedName>
        <fullName evidence="2">Uncharacterized protein</fullName>
    </submittedName>
</protein>
<evidence type="ECO:0000313" key="2">
    <source>
        <dbReference type="EMBL" id="MQL99317.1"/>
    </source>
</evidence>
<dbReference type="Proteomes" id="UP000652761">
    <property type="component" value="Unassembled WGS sequence"/>
</dbReference>
<evidence type="ECO:0000313" key="3">
    <source>
        <dbReference type="Proteomes" id="UP000652761"/>
    </source>
</evidence>
<dbReference type="EMBL" id="NMUH01002328">
    <property type="protein sequence ID" value="MQL99317.1"/>
    <property type="molecule type" value="Genomic_DNA"/>
</dbReference>
<feature type="region of interest" description="Disordered" evidence="1">
    <location>
        <begin position="1"/>
        <end position="30"/>
    </location>
</feature>
<reference evidence="2" key="1">
    <citation type="submission" date="2017-07" db="EMBL/GenBank/DDBJ databases">
        <title>Taro Niue Genome Assembly and Annotation.</title>
        <authorList>
            <person name="Atibalentja N."/>
            <person name="Keating K."/>
            <person name="Fields C.J."/>
        </authorList>
    </citation>
    <scope>NUCLEOTIDE SEQUENCE</scope>
    <source>
        <strain evidence="2">Niue_2</strain>
        <tissue evidence="2">Leaf</tissue>
    </source>
</reference>
<proteinExistence type="predicted"/>
<name>A0A843VY74_COLES</name>
<gene>
    <name evidence="2" type="ORF">Taro_032037</name>
</gene>
<sequence length="132" mass="13773">GTSPGQGTLSTENTTTSQRSGASTDDLSSTQVLTLTSHQSKVELLTVLGVPDQPRELCKRLNATVLTTIFPSPPESACWAANSSTLIARSTPLTGSRGRGSRTTSQRIGPSQPGRDALPCRDAVAAAFSCRD</sequence>
<feature type="non-terminal residue" evidence="2">
    <location>
        <position position="1"/>
    </location>
</feature>